<evidence type="ECO:0000259" key="16">
    <source>
        <dbReference type="Pfam" id="PF00080"/>
    </source>
</evidence>
<evidence type="ECO:0000256" key="15">
    <source>
        <dbReference type="RuleBase" id="RU000393"/>
    </source>
</evidence>
<dbReference type="GO" id="GO:0005794">
    <property type="term" value="C:Golgi apparatus"/>
    <property type="evidence" value="ECO:0007669"/>
    <property type="project" value="UniProtKB-SubCell"/>
</dbReference>
<dbReference type="InterPro" id="IPR001424">
    <property type="entry name" value="SOD_Cu_Zn_dom"/>
</dbReference>
<dbReference type="PANTHER" id="PTHR10003">
    <property type="entry name" value="SUPEROXIDE DISMUTASE CU-ZN -RELATED"/>
    <property type="match status" value="1"/>
</dbReference>
<evidence type="ECO:0000256" key="11">
    <source>
        <dbReference type="ARBA" id="ARBA00023034"/>
    </source>
</evidence>
<dbReference type="PRINTS" id="PR00068">
    <property type="entry name" value="CUZNDISMTASE"/>
</dbReference>
<dbReference type="InterPro" id="IPR036423">
    <property type="entry name" value="SOD-like_Cu/Zn_dom_sf"/>
</dbReference>
<keyword evidence="8" id="KW-0049">Antioxidant</keyword>
<dbReference type="PROSITE" id="PS00332">
    <property type="entry name" value="SOD_CU_ZN_2"/>
    <property type="match status" value="1"/>
</dbReference>
<dbReference type="PROSITE" id="PS00087">
    <property type="entry name" value="SOD_CU_ZN_1"/>
    <property type="match status" value="1"/>
</dbReference>
<dbReference type="RefSeq" id="XP_027453373.1">
    <property type="nucleotide sequence ID" value="XM_027597572.2"/>
</dbReference>
<dbReference type="Proteomes" id="UP000515165">
    <property type="component" value="Chromosome 2"/>
</dbReference>
<dbReference type="OrthoDB" id="666972at2759"/>
<keyword evidence="13" id="KW-0325">Glycoprotein</keyword>
<keyword evidence="17" id="KW-1185">Reference proteome</keyword>
<evidence type="ECO:0000256" key="10">
    <source>
        <dbReference type="ARBA" id="ARBA00023008"/>
    </source>
</evidence>
<keyword evidence="4" id="KW-0964">Secreted</keyword>
<feature type="domain" description="Superoxide dismutase copper/zinc binding" evidence="16">
    <location>
        <begin position="141"/>
        <end position="273"/>
    </location>
</feature>
<evidence type="ECO:0000313" key="18">
    <source>
        <dbReference type="RefSeq" id="XP_027453373.1"/>
    </source>
</evidence>
<dbReference type="GO" id="GO:0004784">
    <property type="term" value="F:superoxide dismutase activity"/>
    <property type="evidence" value="ECO:0007669"/>
    <property type="project" value="UniProtKB-EC"/>
</dbReference>
<name>A0A6J2DGE9_ZALCA</name>
<dbReference type="FunFam" id="2.60.40.200:FF:000008">
    <property type="entry name" value="Superoxide dismutase [Cu-Zn]"/>
    <property type="match status" value="1"/>
</dbReference>
<evidence type="ECO:0000256" key="6">
    <source>
        <dbReference type="ARBA" id="ARBA00022729"/>
    </source>
</evidence>
<comment type="cofactor">
    <cofactor evidence="15">
        <name>Cu cation</name>
        <dbReference type="ChEBI" id="CHEBI:23378"/>
    </cofactor>
    <text evidence="15">Binds 1 copper ion per subunit.</text>
</comment>
<dbReference type="InterPro" id="IPR018152">
    <property type="entry name" value="SOD_Cu/Zn_BS"/>
</dbReference>
<comment type="subcellular location">
    <subcellularLocation>
        <location evidence="2">Golgi apparatus</location>
        <location evidence="2">trans-Golgi network</location>
    </subcellularLocation>
    <subcellularLocation>
        <location evidence="1">Secreted</location>
        <location evidence="1">Extracellular space</location>
    </subcellularLocation>
</comment>
<sequence>MACLPGRDHSRGLASLRAQTAQQPESTRIPVNAGRCSLLLRRKALLEELERCPTPAMLAPSLLCACLLLAAPASRAWPGSDPEEPGSSTAAQIRDMHEKVTAIWQELTQRRAAAEGGPDAALHAACRVQPSATLDAAQPRVSGLVLFRQLAPGARLEAFFDLEGFPAEANSSSRAIHVHQFGDLSQGCESTGAHYNPLAVPHPQHPGDFGNFAVRDGRLFKHRGGLAASLAGPHSIVGRAVVVHAGEDDLGRGGNPASVENGNAGRRLACCVVGVSGPLPWARLAQEHAERRKRRRESDCKAA</sequence>
<evidence type="ECO:0000256" key="9">
    <source>
        <dbReference type="ARBA" id="ARBA00023002"/>
    </source>
</evidence>
<keyword evidence="6" id="KW-0732">Signal</keyword>
<protein>
    <recommendedName>
        <fullName evidence="15">Superoxide dismutase [Cu-Zn]</fullName>
        <ecNumber evidence="15">1.15.1.1</ecNumber>
    </recommendedName>
</protein>
<comment type="function">
    <text evidence="15">Destroys radicals which are normally produced within the cells and which are toxic to biological systems.</text>
</comment>
<evidence type="ECO:0000256" key="5">
    <source>
        <dbReference type="ARBA" id="ARBA00022723"/>
    </source>
</evidence>
<gene>
    <name evidence="18" type="primary">SOD3</name>
</gene>
<evidence type="ECO:0000256" key="14">
    <source>
        <dbReference type="ARBA" id="ARBA00060347"/>
    </source>
</evidence>
<dbReference type="SUPFAM" id="SSF49329">
    <property type="entry name" value="Cu,Zn superoxide dismutase-like"/>
    <property type="match status" value="1"/>
</dbReference>
<keyword evidence="9 15" id="KW-0560">Oxidoreductase</keyword>
<dbReference type="GeneID" id="113924189"/>
<comment type="catalytic activity">
    <reaction evidence="15">
        <text>2 superoxide + 2 H(+) = H2O2 + O2</text>
        <dbReference type="Rhea" id="RHEA:20696"/>
        <dbReference type="ChEBI" id="CHEBI:15378"/>
        <dbReference type="ChEBI" id="CHEBI:15379"/>
        <dbReference type="ChEBI" id="CHEBI:16240"/>
        <dbReference type="ChEBI" id="CHEBI:18421"/>
        <dbReference type="EC" id="1.15.1.1"/>
    </reaction>
</comment>
<organism evidence="17 18">
    <name type="scientific">Zalophus californianus</name>
    <name type="common">California sealion</name>
    <dbReference type="NCBI Taxonomy" id="9704"/>
    <lineage>
        <taxon>Eukaryota</taxon>
        <taxon>Metazoa</taxon>
        <taxon>Chordata</taxon>
        <taxon>Craniata</taxon>
        <taxon>Vertebrata</taxon>
        <taxon>Euteleostomi</taxon>
        <taxon>Mammalia</taxon>
        <taxon>Eutheria</taxon>
        <taxon>Laurasiatheria</taxon>
        <taxon>Carnivora</taxon>
        <taxon>Caniformia</taxon>
        <taxon>Pinnipedia</taxon>
        <taxon>Otariidae</taxon>
        <taxon>Zalophus</taxon>
    </lineage>
</organism>
<dbReference type="InterPro" id="IPR024134">
    <property type="entry name" value="SOD_Cu/Zn_/chaperone"/>
</dbReference>
<evidence type="ECO:0000256" key="4">
    <source>
        <dbReference type="ARBA" id="ARBA00022525"/>
    </source>
</evidence>
<proteinExistence type="inferred from homology"/>
<dbReference type="Pfam" id="PF00080">
    <property type="entry name" value="Sod_Cu"/>
    <property type="match status" value="1"/>
</dbReference>
<dbReference type="EC" id="1.15.1.1" evidence="15"/>
<dbReference type="GO" id="GO:0005576">
    <property type="term" value="C:extracellular region"/>
    <property type="evidence" value="ECO:0007669"/>
    <property type="project" value="UniProtKB-SubCell"/>
</dbReference>
<keyword evidence="11" id="KW-0333">Golgi apparatus</keyword>
<accession>A0A6J2DGE9</accession>
<keyword evidence="5 15" id="KW-0479">Metal-binding</keyword>
<evidence type="ECO:0000256" key="8">
    <source>
        <dbReference type="ARBA" id="ARBA00022862"/>
    </source>
</evidence>
<evidence type="ECO:0000256" key="3">
    <source>
        <dbReference type="ARBA" id="ARBA00010457"/>
    </source>
</evidence>
<evidence type="ECO:0000256" key="13">
    <source>
        <dbReference type="ARBA" id="ARBA00023180"/>
    </source>
</evidence>
<dbReference type="CDD" id="cd00305">
    <property type="entry name" value="Cu-Zn_Superoxide_Dismutase"/>
    <property type="match status" value="1"/>
</dbReference>
<evidence type="ECO:0000256" key="7">
    <source>
        <dbReference type="ARBA" id="ARBA00022833"/>
    </source>
</evidence>
<comment type="function">
    <text evidence="14">Protect the extracellular space from toxic effect of reactive oxygen intermediates by converting superoxide radicals into hydrogen peroxide and oxygen.</text>
</comment>
<evidence type="ECO:0000313" key="17">
    <source>
        <dbReference type="Proteomes" id="UP000515165"/>
    </source>
</evidence>
<keyword evidence="7 15" id="KW-0862">Zinc</keyword>
<keyword evidence="10 15" id="KW-0186">Copper</keyword>
<reference evidence="18" key="1">
    <citation type="submission" date="2025-08" db="UniProtKB">
        <authorList>
            <consortium name="RefSeq"/>
        </authorList>
    </citation>
    <scope>IDENTIFICATION</scope>
    <source>
        <tissue evidence="18">Blood</tissue>
    </source>
</reference>
<comment type="similarity">
    <text evidence="3 15">Belongs to the Cu-Zn superoxide dismutase family.</text>
</comment>
<keyword evidence="12" id="KW-1015">Disulfide bond</keyword>
<comment type="cofactor">
    <cofactor evidence="15">
        <name>Zn(2+)</name>
        <dbReference type="ChEBI" id="CHEBI:29105"/>
    </cofactor>
    <text evidence="15">Binds 1 zinc ion per subunit.</text>
</comment>
<dbReference type="Gene3D" id="2.60.40.200">
    <property type="entry name" value="Superoxide dismutase, copper/zinc binding domain"/>
    <property type="match status" value="1"/>
</dbReference>
<evidence type="ECO:0000256" key="1">
    <source>
        <dbReference type="ARBA" id="ARBA00004239"/>
    </source>
</evidence>
<evidence type="ECO:0000256" key="2">
    <source>
        <dbReference type="ARBA" id="ARBA00004601"/>
    </source>
</evidence>
<evidence type="ECO:0000256" key="12">
    <source>
        <dbReference type="ARBA" id="ARBA00023157"/>
    </source>
</evidence>
<dbReference type="AlphaFoldDB" id="A0A6J2DGE9"/>
<dbReference type="CTD" id="6649"/>
<dbReference type="GO" id="GO:0005507">
    <property type="term" value="F:copper ion binding"/>
    <property type="evidence" value="ECO:0007669"/>
    <property type="project" value="InterPro"/>
</dbReference>